<dbReference type="Gramene" id="PRQ18346">
    <property type="protein sequence ID" value="PRQ18346"/>
    <property type="gene ID" value="RchiOBHm_Chr7g0204951"/>
</dbReference>
<dbReference type="EMBL" id="PDCK01000045">
    <property type="protein sequence ID" value="PRQ18346.1"/>
    <property type="molecule type" value="Genomic_DNA"/>
</dbReference>
<feature type="chain" id="PRO_5015148183" evidence="1">
    <location>
        <begin position="28"/>
        <end position="59"/>
    </location>
</feature>
<dbReference type="STRING" id="74649.A0A2P6P8U7"/>
<comment type="caution">
    <text evidence="2">The sequence shown here is derived from an EMBL/GenBank/DDBJ whole genome shotgun (WGS) entry which is preliminary data.</text>
</comment>
<gene>
    <name evidence="2" type="ORF">RchiOBHm_Chr7g0204951</name>
</gene>
<dbReference type="AlphaFoldDB" id="A0A2P6P8U7"/>
<evidence type="ECO:0000313" key="3">
    <source>
        <dbReference type="Proteomes" id="UP000238479"/>
    </source>
</evidence>
<reference evidence="2 3" key="1">
    <citation type="journal article" date="2018" name="Nat. Genet.">
        <title>The Rosa genome provides new insights in the design of modern roses.</title>
        <authorList>
            <person name="Bendahmane M."/>
        </authorList>
    </citation>
    <scope>NUCLEOTIDE SEQUENCE [LARGE SCALE GENOMIC DNA]</scope>
    <source>
        <strain evidence="3">cv. Old Blush</strain>
    </source>
</reference>
<evidence type="ECO:0000256" key="1">
    <source>
        <dbReference type="SAM" id="SignalP"/>
    </source>
</evidence>
<dbReference type="Proteomes" id="UP000238479">
    <property type="component" value="Chromosome 7"/>
</dbReference>
<feature type="signal peptide" evidence="1">
    <location>
        <begin position="1"/>
        <end position="27"/>
    </location>
</feature>
<keyword evidence="3" id="KW-1185">Reference proteome</keyword>
<organism evidence="2 3">
    <name type="scientific">Rosa chinensis</name>
    <name type="common">China rose</name>
    <dbReference type="NCBI Taxonomy" id="74649"/>
    <lineage>
        <taxon>Eukaryota</taxon>
        <taxon>Viridiplantae</taxon>
        <taxon>Streptophyta</taxon>
        <taxon>Embryophyta</taxon>
        <taxon>Tracheophyta</taxon>
        <taxon>Spermatophyta</taxon>
        <taxon>Magnoliopsida</taxon>
        <taxon>eudicotyledons</taxon>
        <taxon>Gunneridae</taxon>
        <taxon>Pentapetalae</taxon>
        <taxon>rosids</taxon>
        <taxon>fabids</taxon>
        <taxon>Rosales</taxon>
        <taxon>Rosaceae</taxon>
        <taxon>Rosoideae</taxon>
        <taxon>Rosoideae incertae sedis</taxon>
        <taxon>Rosa</taxon>
    </lineage>
</organism>
<accession>A0A2P6P8U7</accession>
<evidence type="ECO:0000313" key="2">
    <source>
        <dbReference type="EMBL" id="PRQ18346.1"/>
    </source>
</evidence>
<protein>
    <submittedName>
        <fullName evidence="2">Uncharacterized protein</fullName>
    </submittedName>
</protein>
<keyword evidence="1" id="KW-0732">Signal</keyword>
<name>A0A2P6P8U7_ROSCH</name>
<sequence length="59" mass="6640">MVLLDLAFTSNFKRVTVIFLLVVSVEACRRNIKFNGSVACSKVESHLVDARVPHQPKRV</sequence>
<proteinExistence type="predicted"/>